<dbReference type="AlphaFoldDB" id="A0A4Z0V6R8"/>
<evidence type="ECO:0000256" key="1">
    <source>
        <dbReference type="SAM" id="SignalP"/>
    </source>
</evidence>
<comment type="caution">
    <text evidence="2">The sequence shown here is derived from an EMBL/GenBank/DDBJ whole genome shotgun (WGS) entry which is preliminary data.</text>
</comment>
<sequence length="506" mass="53822">MKFRMKLNIFLMGLAALAVASCEDGPGIVQPSVEPQLPEFTDADVQVALSQGLNSSAINLQSAMASDAPVAIVDVTSVENLPEGAQLDFAIQISDDASFADYREVSGPVSAGNVAEASAVSFNSALKAIAGNVTVPTQVYYRIPGYVTISKGKYRLGSADKYYGEGQVTVTPVDNPVISSDPSAELASGAIDIQQMTDDGIEIIPLIDVTSISELPEGYKLSYKYVLSGNQDMSNAKAGDAGFESNVVSVSRDKFYETYKQVFGAGSEKNTVYWGVQAFYTYDGATYNVSGDDNCIKQGSVEVTPLAVPLHLGTPNTSQDWKPETSQWLVKVGTTDVYRGFSYFGGQYGGKFTDDFTGSTVWYGLDGDVVIDENGVVTGKISSSSGNNILEGSSPALYWMEVDMEALTFKMTPIESFGLIGSATPGGWDAETKLEASADMLKWTATVGLKDGELKFRANNAWAISLGSSASDLQFDGGNLPSPGEGNYVVTLSLGKIPYTATYEAR</sequence>
<organism evidence="2 3">
    <name type="scientific">Duncaniella freteri</name>
    <dbReference type="NCBI Taxonomy" id="2530391"/>
    <lineage>
        <taxon>Bacteria</taxon>
        <taxon>Pseudomonadati</taxon>
        <taxon>Bacteroidota</taxon>
        <taxon>Bacteroidia</taxon>
        <taxon>Bacteroidales</taxon>
        <taxon>Muribaculaceae</taxon>
        <taxon>Duncaniella</taxon>
    </lineage>
</organism>
<name>A0A4Z0V6R8_9BACT</name>
<feature type="chain" id="PRO_5021434917" evidence="1">
    <location>
        <begin position="21"/>
        <end position="506"/>
    </location>
</feature>
<feature type="signal peptide" evidence="1">
    <location>
        <begin position="1"/>
        <end position="20"/>
    </location>
</feature>
<gene>
    <name evidence="2" type="ORF">EZ315_01430</name>
</gene>
<dbReference type="EMBL" id="SJSA01000001">
    <property type="protein sequence ID" value="TGG39433.1"/>
    <property type="molecule type" value="Genomic_DNA"/>
</dbReference>
<dbReference type="PROSITE" id="PS51257">
    <property type="entry name" value="PROKAR_LIPOPROTEIN"/>
    <property type="match status" value="1"/>
</dbReference>
<dbReference type="Gene3D" id="2.60.40.3620">
    <property type="match status" value="1"/>
</dbReference>
<evidence type="ECO:0000313" key="2">
    <source>
        <dbReference type="EMBL" id="TGG39433.1"/>
    </source>
</evidence>
<keyword evidence="3" id="KW-1185">Reference proteome</keyword>
<proteinExistence type="predicted"/>
<reference evidence="2 3" key="1">
    <citation type="submission" date="2019-02" db="EMBL/GenBank/DDBJ databases">
        <title>Isolation and identification of novel species under the genus Muribaculum.</title>
        <authorList>
            <person name="Miyake S."/>
            <person name="Ding Y."/>
            <person name="Low A."/>
            <person name="Soh M."/>
            <person name="Seedorf H."/>
        </authorList>
    </citation>
    <scope>NUCLEOTIDE SEQUENCE [LARGE SCALE GENOMIC DNA]</scope>
    <source>
        <strain evidence="2 3">TLL-A3</strain>
    </source>
</reference>
<evidence type="ECO:0000313" key="3">
    <source>
        <dbReference type="Proteomes" id="UP000297635"/>
    </source>
</evidence>
<keyword evidence="1" id="KW-0732">Signal</keyword>
<dbReference type="Proteomes" id="UP000297635">
    <property type="component" value="Unassembled WGS sequence"/>
</dbReference>
<accession>A0A4Z0V6R8</accession>
<protein>
    <submittedName>
        <fullName evidence="2">SusF/SusE family outer membrane protein</fullName>
    </submittedName>
</protein>